<protein>
    <submittedName>
        <fullName evidence="1">Uncharacterized protein</fullName>
    </submittedName>
</protein>
<sequence>MLCRIWDLRIFERFPAEQMEHDLTPVNFVTRYSLGKRLSGTFVQEF</sequence>
<reference evidence="1 2" key="1">
    <citation type="submission" date="2018-10" db="EMBL/GenBank/DDBJ databases">
        <authorList>
            <person name="Ekblom R."/>
            <person name="Jareborg N."/>
        </authorList>
    </citation>
    <scope>NUCLEOTIDE SEQUENCE [LARGE SCALE GENOMIC DNA]</scope>
    <source>
        <tissue evidence="1">Muscle</tissue>
    </source>
</reference>
<accession>A0A9X9PYG5</accession>
<name>A0A9X9PYG5_GULGU</name>
<dbReference type="Proteomes" id="UP000269945">
    <property type="component" value="Unassembled WGS sequence"/>
</dbReference>
<dbReference type="AlphaFoldDB" id="A0A9X9PYG5"/>
<proteinExistence type="predicted"/>
<feature type="non-terminal residue" evidence="1">
    <location>
        <position position="46"/>
    </location>
</feature>
<organism evidence="1 2">
    <name type="scientific">Gulo gulo</name>
    <name type="common">Wolverine</name>
    <name type="synonym">Gluton</name>
    <dbReference type="NCBI Taxonomy" id="48420"/>
    <lineage>
        <taxon>Eukaryota</taxon>
        <taxon>Metazoa</taxon>
        <taxon>Chordata</taxon>
        <taxon>Craniata</taxon>
        <taxon>Vertebrata</taxon>
        <taxon>Euteleostomi</taxon>
        <taxon>Mammalia</taxon>
        <taxon>Eutheria</taxon>
        <taxon>Laurasiatheria</taxon>
        <taxon>Carnivora</taxon>
        <taxon>Caniformia</taxon>
        <taxon>Musteloidea</taxon>
        <taxon>Mustelidae</taxon>
        <taxon>Guloninae</taxon>
        <taxon>Gulo</taxon>
    </lineage>
</organism>
<dbReference type="EMBL" id="CYRY02009110">
    <property type="protein sequence ID" value="VCW77630.1"/>
    <property type="molecule type" value="Genomic_DNA"/>
</dbReference>
<keyword evidence="2" id="KW-1185">Reference proteome</keyword>
<evidence type="ECO:0000313" key="1">
    <source>
        <dbReference type="EMBL" id="VCW77630.1"/>
    </source>
</evidence>
<evidence type="ECO:0000313" key="2">
    <source>
        <dbReference type="Proteomes" id="UP000269945"/>
    </source>
</evidence>
<comment type="caution">
    <text evidence="1">The sequence shown here is derived from an EMBL/GenBank/DDBJ whole genome shotgun (WGS) entry which is preliminary data.</text>
</comment>
<gene>
    <name evidence="1" type="ORF">BN2614_LOCUS6</name>
</gene>